<dbReference type="EMBL" id="CP017812">
    <property type="protein sequence ID" value="AOZ73267.1"/>
    <property type="molecule type" value="Genomic_DNA"/>
</dbReference>
<evidence type="ECO:0000259" key="2">
    <source>
        <dbReference type="PROSITE" id="PS51272"/>
    </source>
</evidence>
<dbReference type="OrthoDB" id="9764271at2"/>
<dbReference type="Gene3D" id="2.60.120.200">
    <property type="match status" value="1"/>
</dbReference>
<dbReference type="RefSeq" id="WP_071164730.1">
    <property type="nucleotide sequence ID" value="NZ_CP017812.1"/>
</dbReference>
<keyword evidence="1" id="KW-0732">Signal</keyword>
<dbReference type="InterPro" id="IPR013320">
    <property type="entry name" value="ConA-like_dom_sf"/>
</dbReference>
<name>A0A1D9MLT6_9ACTO</name>
<feature type="domain" description="GH16" evidence="3">
    <location>
        <begin position="35"/>
        <end position="347"/>
    </location>
</feature>
<dbReference type="InterPro" id="IPR000757">
    <property type="entry name" value="Beta-glucanase-like"/>
</dbReference>
<feature type="domain" description="SLH" evidence="2">
    <location>
        <begin position="792"/>
        <end position="855"/>
    </location>
</feature>
<gene>
    <name evidence="4" type="ORF">BK816_08205</name>
</gene>
<dbReference type="Proteomes" id="UP000176288">
    <property type="component" value="Chromosome"/>
</dbReference>
<feature type="domain" description="SLH" evidence="2">
    <location>
        <begin position="730"/>
        <end position="791"/>
    </location>
</feature>
<evidence type="ECO:0008006" key="6">
    <source>
        <dbReference type="Google" id="ProtNLM"/>
    </source>
</evidence>
<dbReference type="AlphaFoldDB" id="A0A1D9MLT6"/>
<protein>
    <recommendedName>
        <fullName evidence="6">Repeat protein</fullName>
    </recommendedName>
</protein>
<evidence type="ECO:0000259" key="3">
    <source>
        <dbReference type="PROSITE" id="PS51762"/>
    </source>
</evidence>
<dbReference type="GO" id="GO:0005975">
    <property type="term" value="P:carbohydrate metabolic process"/>
    <property type="evidence" value="ECO:0007669"/>
    <property type="project" value="InterPro"/>
</dbReference>
<feature type="chain" id="PRO_5009443831" description="Repeat protein" evidence="1">
    <location>
        <begin position="35"/>
        <end position="927"/>
    </location>
</feature>
<dbReference type="GO" id="GO:0004553">
    <property type="term" value="F:hydrolase activity, hydrolyzing O-glycosyl compounds"/>
    <property type="evidence" value="ECO:0007669"/>
    <property type="project" value="InterPro"/>
</dbReference>
<evidence type="ECO:0000256" key="1">
    <source>
        <dbReference type="SAM" id="SignalP"/>
    </source>
</evidence>
<sequence>MKRISTKLVGVASLVAMALTLVTPLIGVAPVANAADDDGVPQHLNIDGKDYQLVFNDEFNGTKLDSSKWELGKDVVDSTYNQNSFYNNITIPNNQQKSTVYLEDGQLHLHSIKNQNKSNKDFYDRVAKVISPFLKSKAAFRYGYLEIGVNFPRTNGVSSFYGLRKAEREGTDDSKGFIFTQAAQYGGEPEITSGVISDYGMRMEITSDDTVRNKDYDSNFFDKILWSKEGIKFSLVRNDEFVESTGSGSAFIPSSANTNFFHNFYTYGDEDIVIDSKWGYNVYDRFYSRARLENPMLPFDTHRNIFLTSGFTPHAIVSDESPDINKISNEDSELVIDYVRFYQTKEQIQGSSSLKVYFRESSLYEDLDPVDVKMGTKLGDLPTPKVLDGYEFRGWFYDSELTHRVSPNDVPSVDIELYALMHRLGKVNIPKPSVVDPCGVNNAYWDLKSIEAPKVYDLDSAYSPEDPRADRIDAYEIKTEGKGVLLVAAQNYVFENGQKEVRIKPPLDSGRLCLEIPKNPKAICRSFWDSKWVFPEDNRYLWTKDDTYHRAFVAANKGYQFANGRDKLTYLMKDWCVKEIPIPKSPSVKDPCGPDNARWDVPKNDSQIVWKQENGHLIATAKEGYLFSNEKEQIDFGVAKDSGKACVKTVALPEVPGVNDPCGAGNASWVLPKDSAQLAWSLVDGRLVVKAKPGFQFAGGKSTHDFGVAKDSGKACPVKVVELKTLPVVKNAGFKDVAPNMQFSGEIAWAKKTRVSTGWADGTFRPLADVQRQAVAAFLYRLSGSPKVKVPAKGPFKDVPANHQFAKALTWAKQTGIMTGWGDGTARGDSTIDRNAMAAFLHRFALKFPKAVAPGLGELDGVVSEKSKLVDTSSDLFEKDIRWMERAKITTGYPAAKGREYRPLGKLHRDAMIAFLYRLQNNQIVTR</sequence>
<dbReference type="KEGG" id="avu:BK816_08205"/>
<dbReference type="InterPro" id="IPR001119">
    <property type="entry name" value="SLH_dom"/>
</dbReference>
<evidence type="ECO:0000313" key="5">
    <source>
        <dbReference type="Proteomes" id="UP000176288"/>
    </source>
</evidence>
<accession>A0A1D9MLT6</accession>
<organism evidence="4 5">
    <name type="scientific">Boudabousia tangfeifanii</name>
    <dbReference type="NCBI Taxonomy" id="1912795"/>
    <lineage>
        <taxon>Bacteria</taxon>
        <taxon>Bacillati</taxon>
        <taxon>Actinomycetota</taxon>
        <taxon>Actinomycetes</taxon>
        <taxon>Actinomycetales</taxon>
        <taxon>Actinomycetaceae</taxon>
        <taxon>Boudabousia</taxon>
    </lineage>
</organism>
<keyword evidence="5" id="KW-1185">Reference proteome</keyword>
<dbReference type="STRING" id="1912795.BK816_08205"/>
<proteinExistence type="predicted"/>
<dbReference type="Pfam" id="PF00395">
    <property type="entry name" value="SLH"/>
    <property type="match status" value="2"/>
</dbReference>
<dbReference type="PROSITE" id="PS51272">
    <property type="entry name" value="SLH"/>
    <property type="match status" value="3"/>
</dbReference>
<evidence type="ECO:0000313" key="4">
    <source>
        <dbReference type="EMBL" id="AOZ73267.1"/>
    </source>
</evidence>
<feature type="domain" description="SLH" evidence="2">
    <location>
        <begin position="864"/>
        <end position="927"/>
    </location>
</feature>
<dbReference type="PROSITE" id="PS51762">
    <property type="entry name" value="GH16_2"/>
    <property type="match status" value="1"/>
</dbReference>
<reference evidence="4 5" key="1">
    <citation type="submission" date="2016-10" db="EMBL/GenBank/DDBJ databases">
        <title>Actinomyces aegypiusis sp. nov., isolated from the Aegypius monachus in Qinghai Tibet Plateau China.</title>
        <authorList>
            <person name="Wang Y."/>
        </authorList>
    </citation>
    <scope>NUCLEOTIDE SEQUENCE [LARGE SCALE GENOMIC DNA]</scope>
    <source>
        <strain evidence="4 5">VUL4_3</strain>
    </source>
</reference>
<dbReference type="SUPFAM" id="SSF49899">
    <property type="entry name" value="Concanavalin A-like lectins/glucanases"/>
    <property type="match status" value="1"/>
</dbReference>
<feature type="signal peptide" evidence="1">
    <location>
        <begin position="1"/>
        <end position="34"/>
    </location>
</feature>